<sequence>MPHYNDWLQVTQPFTSGEDEHSLYELQHPPNPIMTQHVIKTIVALNTPQYSVQDNDSEVELPRQSAQVDELAQLENIAEINPNEPDNNADPADVDIADISDKHMEQNDLSAKLLHVSLVDIYNLTRNR</sequence>
<protein>
    <submittedName>
        <fullName evidence="1">Uncharacterized protein</fullName>
    </submittedName>
</protein>
<evidence type="ECO:0000313" key="2">
    <source>
        <dbReference type="Proteomes" id="UP000077051"/>
    </source>
</evidence>
<proteinExistence type="predicted"/>
<reference evidence="1 2" key="1">
    <citation type="submission" date="2015-06" db="EMBL/GenBank/DDBJ databases">
        <title>Expansion of signal transduction pathways in fungi by whole-genome duplication.</title>
        <authorList>
            <consortium name="DOE Joint Genome Institute"/>
            <person name="Corrochano L.M."/>
            <person name="Kuo A."/>
            <person name="Marcet-Houben M."/>
            <person name="Polaino S."/>
            <person name="Salamov A."/>
            <person name="Villalobos J.M."/>
            <person name="Alvarez M.I."/>
            <person name="Avalos J."/>
            <person name="Benito E.P."/>
            <person name="Benoit I."/>
            <person name="Burger G."/>
            <person name="Camino L.P."/>
            <person name="Canovas D."/>
            <person name="Cerda-Olmedo E."/>
            <person name="Cheng J.-F."/>
            <person name="Dominguez A."/>
            <person name="Elias M."/>
            <person name="Eslava A.P."/>
            <person name="Glaser F."/>
            <person name="Grimwood J."/>
            <person name="Gutierrez G."/>
            <person name="Heitman J."/>
            <person name="Henrissat B."/>
            <person name="Iturriaga E.A."/>
            <person name="Lang B.F."/>
            <person name="Lavin J.L."/>
            <person name="Lee S."/>
            <person name="Li W."/>
            <person name="Lindquist E."/>
            <person name="Lopez-Garcia S."/>
            <person name="Luque E.M."/>
            <person name="Marcos A.T."/>
            <person name="Martin J."/>
            <person name="Mccluskey K."/>
            <person name="Medina H.R."/>
            <person name="Miralles-Duran A."/>
            <person name="Miyazaki A."/>
            <person name="Munoz-Torres E."/>
            <person name="Oguiza J.A."/>
            <person name="Ohm R."/>
            <person name="Olmedo M."/>
            <person name="Orejas M."/>
            <person name="Ortiz-Castellanos L."/>
            <person name="Pisabarro A.G."/>
            <person name="Rodriguez-Romero J."/>
            <person name="Ruiz-Herrera J."/>
            <person name="Ruiz-Vazquez R."/>
            <person name="Sanz C."/>
            <person name="Schackwitz W."/>
            <person name="Schmutz J."/>
            <person name="Shahriari M."/>
            <person name="Shelest E."/>
            <person name="Silva-Franco F."/>
            <person name="Soanes D."/>
            <person name="Syed K."/>
            <person name="Tagua V.G."/>
            <person name="Talbot N.J."/>
            <person name="Thon M."/>
            <person name="De Vries R.P."/>
            <person name="Wiebenga A."/>
            <person name="Yadav J.S."/>
            <person name="Braun E.L."/>
            <person name="Baker S."/>
            <person name="Garre V."/>
            <person name="Horwitz B."/>
            <person name="Torres-Martinez S."/>
            <person name="Idnurm A."/>
            <person name="Herrera-Estrella A."/>
            <person name="Gabaldon T."/>
            <person name="Grigoriev I.V."/>
        </authorList>
    </citation>
    <scope>NUCLEOTIDE SEQUENCE [LARGE SCALE GENOMIC DNA]</scope>
    <source>
        <strain evidence="1 2">CBS 277.49</strain>
    </source>
</reference>
<dbReference type="VEuPathDB" id="FungiDB:MUCCIDRAFT_113695"/>
<organism evidence="1 2">
    <name type="scientific">Mucor lusitanicus CBS 277.49</name>
    <dbReference type="NCBI Taxonomy" id="747725"/>
    <lineage>
        <taxon>Eukaryota</taxon>
        <taxon>Fungi</taxon>
        <taxon>Fungi incertae sedis</taxon>
        <taxon>Mucoromycota</taxon>
        <taxon>Mucoromycotina</taxon>
        <taxon>Mucoromycetes</taxon>
        <taxon>Mucorales</taxon>
        <taxon>Mucorineae</taxon>
        <taxon>Mucoraceae</taxon>
        <taxon>Mucor</taxon>
    </lineage>
</organism>
<comment type="caution">
    <text evidence="1">The sequence shown here is derived from an EMBL/GenBank/DDBJ whole genome shotgun (WGS) entry which is preliminary data.</text>
</comment>
<dbReference type="Proteomes" id="UP000077051">
    <property type="component" value="Unassembled WGS sequence"/>
</dbReference>
<dbReference type="EMBL" id="AMYB01000007">
    <property type="protein sequence ID" value="OAD00234.1"/>
    <property type="molecule type" value="Genomic_DNA"/>
</dbReference>
<gene>
    <name evidence="1" type="ORF">MUCCIDRAFT_113695</name>
</gene>
<keyword evidence="2" id="KW-1185">Reference proteome</keyword>
<name>A0A168IQL4_MUCCL</name>
<dbReference type="AlphaFoldDB" id="A0A168IQL4"/>
<accession>A0A168IQL4</accession>
<evidence type="ECO:0000313" key="1">
    <source>
        <dbReference type="EMBL" id="OAD00234.1"/>
    </source>
</evidence>